<accession>X6M2W8</accession>
<dbReference type="EMBL" id="ASPP01025528">
    <property type="protein sequence ID" value="ETO07946.1"/>
    <property type="molecule type" value="Genomic_DNA"/>
</dbReference>
<sequence>MYILYLKGFELYGSMRAKAIAKEYYYDLIGQFQFEDSVKYAINVVDAGNQTLKIKPNEPITIQVTRKYIPDYLLRSSASGHNEEVFEGKKEEDVKRQNENVTVENDEMVSNQWYFSCVNDYGMIS</sequence>
<dbReference type="AlphaFoldDB" id="X6M2W8"/>
<evidence type="ECO:0000313" key="1">
    <source>
        <dbReference type="EMBL" id="ETO07946.1"/>
    </source>
</evidence>
<proteinExistence type="predicted"/>
<dbReference type="Proteomes" id="UP000023152">
    <property type="component" value="Unassembled WGS sequence"/>
</dbReference>
<evidence type="ECO:0000313" key="2">
    <source>
        <dbReference type="Proteomes" id="UP000023152"/>
    </source>
</evidence>
<protein>
    <submittedName>
        <fullName evidence="1">Uncharacterized protein</fullName>
    </submittedName>
</protein>
<keyword evidence="2" id="KW-1185">Reference proteome</keyword>
<comment type="caution">
    <text evidence="1">The sequence shown here is derived from an EMBL/GenBank/DDBJ whole genome shotgun (WGS) entry which is preliminary data.</text>
</comment>
<reference evidence="1 2" key="1">
    <citation type="journal article" date="2013" name="Curr. Biol.">
        <title>The Genome of the Foraminiferan Reticulomyxa filosa.</title>
        <authorList>
            <person name="Glockner G."/>
            <person name="Hulsmann N."/>
            <person name="Schleicher M."/>
            <person name="Noegel A.A."/>
            <person name="Eichinger L."/>
            <person name="Gallinger C."/>
            <person name="Pawlowski J."/>
            <person name="Sierra R."/>
            <person name="Euteneuer U."/>
            <person name="Pillet L."/>
            <person name="Moustafa A."/>
            <person name="Platzer M."/>
            <person name="Groth M."/>
            <person name="Szafranski K."/>
            <person name="Schliwa M."/>
        </authorList>
    </citation>
    <scope>NUCLEOTIDE SEQUENCE [LARGE SCALE GENOMIC DNA]</scope>
</reference>
<name>X6M2W8_RETFI</name>
<gene>
    <name evidence="1" type="ORF">RFI_29444</name>
</gene>
<organism evidence="1 2">
    <name type="scientific">Reticulomyxa filosa</name>
    <dbReference type="NCBI Taxonomy" id="46433"/>
    <lineage>
        <taxon>Eukaryota</taxon>
        <taxon>Sar</taxon>
        <taxon>Rhizaria</taxon>
        <taxon>Retaria</taxon>
        <taxon>Foraminifera</taxon>
        <taxon>Monothalamids</taxon>
        <taxon>Reticulomyxidae</taxon>
        <taxon>Reticulomyxa</taxon>
    </lineage>
</organism>